<keyword evidence="5" id="KW-0997">Cell inner membrane</keyword>
<dbReference type="GO" id="GO:0015833">
    <property type="term" value="P:peptide transport"/>
    <property type="evidence" value="ECO:0007669"/>
    <property type="project" value="InterPro"/>
</dbReference>
<protein>
    <submittedName>
        <fullName evidence="10">Peptide ABC transporter ATP-binding protein</fullName>
        <ecNumber evidence="10">3.6.3.-</ecNumber>
    </submittedName>
</protein>
<comment type="similarity">
    <text evidence="2">Belongs to the ABC transporter superfamily.</text>
</comment>
<keyword evidence="3" id="KW-0813">Transport</keyword>
<organism evidence="10 11">
    <name type="scientific">Escherichia coli</name>
    <dbReference type="NCBI Taxonomy" id="562"/>
    <lineage>
        <taxon>Bacteria</taxon>
        <taxon>Pseudomonadati</taxon>
        <taxon>Pseudomonadota</taxon>
        <taxon>Gammaproteobacteria</taxon>
        <taxon>Enterobacterales</taxon>
        <taxon>Enterobacteriaceae</taxon>
        <taxon>Escherichia</taxon>
    </lineage>
</organism>
<dbReference type="FunFam" id="3.40.50.300:FF:000443">
    <property type="entry name" value="Peptide transport system ATP-binding protein SapD"/>
    <property type="match status" value="1"/>
</dbReference>
<accession>A0A376DHJ5</accession>
<dbReference type="PANTHER" id="PTHR43297:SF4">
    <property type="entry name" value="PUTRESCINE EXPORT SYSTEM ATP-BINDING PROTEIN SAPD"/>
    <property type="match status" value="1"/>
</dbReference>
<evidence type="ECO:0000313" key="10">
    <source>
        <dbReference type="EMBL" id="STC89747.1"/>
    </source>
</evidence>
<evidence type="ECO:0000256" key="2">
    <source>
        <dbReference type="ARBA" id="ARBA00005417"/>
    </source>
</evidence>
<dbReference type="SUPFAM" id="SSF52540">
    <property type="entry name" value="P-loop containing nucleoside triphosphate hydrolases"/>
    <property type="match status" value="1"/>
</dbReference>
<evidence type="ECO:0000256" key="3">
    <source>
        <dbReference type="ARBA" id="ARBA00022448"/>
    </source>
</evidence>
<feature type="domain" description="ABC transporter" evidence="9">
    <location>
        <begin position="6"/>
        <end position="259"/>
    </location>
</feature>
<evidence type="ECO:0000256" key="8">
    <source>
        <dbReference type="ARBA" id="ARBA00023136"/>
    </source>
</evidence>
<dbReference type="GO" id="GO:0005524">
    <property type="term" value="F:ATP binding"/>
    <property type="evidence" value="ECO:0007669"/>
    <property type="project" value="UniProtKB-KW"/>
</dbReference>
<dbReference type="InterPro" id="IPR050388">
    <property type="entry name" value="ABC_Ni/Peptide_Import"/>
</dbReference>
<dbReference type="GO" id="GO:0005886">
    <property type="term" value="C:plasma membrane"/>
    <property type="evidence" value="ECO:0007669"/>
    <property type="project" value="UniProtKB-SubCell"/>
</dbReference>
<reference evidence="10 11" key="1">
    <citation type="submission" date="2018-06" db="EMBL/GenBank/DDBJ databases">
        <authorList>
            <consortium name="Pathogen Informatics"/>
            <person name="Doyle S."/>
        </authorList>
    </citation>
    <scope>NUCLEOTIDE SEQUENCE [LARGE SCALE GENOMIC DNA]</scope>
    <source>
        <strain evidence="10 11">NCTC10767</strain>
    </source>
</reference>
<evidence type="ECO:0000256" key="5">
    <source>
        <dbReference type="ARBA" id="ARBA00022519"/>
    </source>
</evidence>
<name>A0A376DHJ5_ECOLX</name>
<dbReference type="CDD" id="cd03257">
    <property type="entry name" value="ABC_NikE_OppD_transporters"/>
    <property type="match status" value="1"/>
</dbReference>
<dbReference type="Pfam" id="PF08352">
    <property type="entry name" value="oligo_HPY"/>
    <property type="match status" value="1"/>
</dbReference>
<dbReference type="InterPro" id="IPR003593">
    <property type="entry name" value="AAA+_ATPase"/>
</dbReference>
<dbReference type="InterPro" id="IPR003439">
    <property type="entry name" value="ABC_transporter-like_ATP-bd"/>
</dbReference>
<evidence type="ECO:0000313" key="11">
    <source>
        <dbReference type="Proteomes" id="UP000254647"/>
    </source>
</evidence>
<dbReference type="EMBL" id="UFXW01000004">
    <property type="protein sequence ID" value="STC89747.1"/>
    <property type="molecule type" value="Genomic_DNA"/>
</dbReference>
<dbReference type="Gene3D" id="3.40.50.300">
    <property type="entry name" value="P-loop containing nucleotide triphosphate hydrolases"/>
    <property type="match status" value="1"/>
</dbReference>
<evidence type="ECO:0000256" key="7">
    <source>
        <dbReference type="ARBA" id="ARBA00022840"/>
    </source>
</evidence>
<dbReference type="InterPro" id="IPR027417">
    <property type="entry name" value="P-loop_NTPase"/>
</dbReference>
<dbReference type="EC" id="3.6.3.-" evidence="10"/>
<keyword evidence="7 10" id="KW-0067">ATP-binding</keyword>
<sequence length="332" mass="37748">MPLLDIRNLTIEFKTGDEWVKAVDRVSMTLTEGEIRGLVGESGSGKSLIAKAICGVNKDNWRVTADRMRFDDIDLLRLSARERRKLVGHNVSMIFQEPQSCLDPSERVGRQLMQNIPAWTYKGRWWQRFGWRKRRAIELLHRVGIKDHKDAMRSFPYELTEGECQKVMIAIALANQPRLLIADEPTNSMEPTTQAQIFRLLTRLNQNSNTTILLISHDLQMLSQWADKINVLYCGQTVETAPSKELVTMPHHPYTQALIRAIPDFGSAMPHKSRLNTLPGAIPLLEQLPIGCRLGPRCPYAQRECIVTPRLTGGEKSSLCLSFPTEHGERVR</sequence>
<evidence type="ECO:0000259" key="9">
    <source>
        <dbReference type="PROSITE" id="PS50893"/>
    </source>
</evidence>
<keyword evidence="10" id="KW-0378">Hydrolase</keyword>
<keyword evidence="6" id="KW-0547">Nucleotide-binding</keyword>
<comment type="subcellular location">
    <subcellularLocation>
        <location evidence="1">Cell inner membrane</location>
        <topology evidence="1">Peripheral membrane protein</topology>
    </subcellularLocation>
</comment>
<dbReference type="GO" id="GO:0016887">
    <property type="term" value="F:ATP hydrolysis activity"/>
    <property type="evidence" value="ECO:0007669"/>
    <property type="project" value="InterPro"/>
</dbReference>
<evidence type="ECO:0000256" key="1">
    <source>
        <dbReference type="ARBA" id="ARBA00004417"/>
    </source>
</evidence>
<dbReference type="SMART" id="SM00382">
    <property type="entry name" value="AAA"/>
    <property type="match status" value="1"/>
</dbReference>
<dbReference type="PROSITE" id="PS50893">
    <property type="entry name" value="ABC_TRANSPORTER_2"/>
    <property type="match status" value="1"/>
</dbReference>
<dbReference type="AlphaFoldDB" id="A0A376DHJ5"/>
<evidence type="ECO:0000256" key="6">
    <source>
        <dbReference type="ARBA" id="ARBA00022741"/>
    </source>
</evidence>
<dbReference type="NCBIfam" id="NF011674">
    <property type="entry name" value="PRK15093.1"/>
    <property type="match status" value="1"/>
</dbReference>
<keyword evidence="4" id="KW-1003">Cell membrane</keyword>
<dbReference type="NCBIfam" id="TIGR01727">
    <property type="entry name" value="oligo_HPY"/>
    <property type="match status" value="1"/>
</dbReference>
<evidence type="ECO:0000256" key="4">
    <source>
        <dbReference type="ARBA" id="ARBA00022475"/>
    </source>
</evidence>
<proteinExistence type="inferred from homology"/>
<dbReference type="Proteomes" id="UP000254647">
    <property type="component" value="Unassembled WGS sequence"/>
</dbReference>
<dbReference type="InterPro" id="IPR013563">
    <property type="entry name" value="Oligopep_ABC_C"/>
</dbReference>
<keyword evidence="8" id="KW-0472">Membrane</keyword>
<dbReference type="Pfam" id="PF00005">
    <property type="entry name" value="ABC_tran"/>
    <property type="match status" value="1"/>
</dbReference>
<gene>
    <name evidence="10" type="primary">sapD</name>
    <name evidence="10" type="ORF">NCTC10767_05209</name>
</gene>
<dbReference type="PANTHER" id="PTHR43297">
    <property type="entry name" value="OLIGOPEPTIDE TRANSPORT ATP-BINDING PROTEIN APPD"/>
    <property type="match status" value="1"/>
</dbReference>